<reference evidence="3" key="1">
    <citation type="journal article" date="2014" name="Genome Announc.">
        <title>Draft Genome Sequences of Three Alkaliphilic Bacillus Strains, Bacillus wakoensis JCM 9140T, Bacillus akibai JCM 9157T, and Bacillus hemicellulosilyticus JCM 9152T.</title>
        <authorList>
            <person name="Yuki M."/>
            <person name="Oshima K."/>
            <person name="Suda W."/>
            <person name="Oshida Y."/>
            <person name="Kitamura K."/>
            <person name="Iida T."/>
            <person name="Hattori M."/>
            <person name="Ohkuma M."/>
        </authorList>
    </citation>
    <scope>NUCLEOTIDE SEQUENCE [LARGE SCALE GENOMIC DNA]</scope>
    <source>
        <strain evidence="3">JCM 9140</strain>
    </source>
</reference>
<feature type="domain" description="HMA" evidence="2">
    <location>
        <begin position="2"/>
        <end position="68"/>
    </location>
</feature>
<proteinExistence type="predicted"/>
<dbReference type="InterPro" id="IPR017969">
    <property type="entry name" value="Heavy-metal-associated_CS"/>
</dbReference>
<evidence type="ECO:0000259" key="2">
    <source>
        <dbReference type="PROSITE" id="PS50846"/>
    </source>
</evidence>
<sequence length="68" mass="7338">MKTTSLQVEKMSCGNCLNEVETAIERVVGVVDAKASLEDKTVQVTFDETKANVADFVNAVEDAGYVII</sequence>
<evidence type="ECO:0000313" key="3">
    <source>
        <dbReference type="EMBL" id="GAE26595.1"/>
    </source>
</evidence>
<dbReference type="SUPFAM" id="SSF55008">
    <property type="entry name" value="HMA, heavy metal-associated domain"/>
    <property type="match status" value="1"/>
</dbReference>
<dbReference type="AlphaFoldDB" id="W4Q3S0"/>
<comment type="caution">
    <text evidence="3">The sequence shown here is derived from an EMBL/GenBank/DDBJ whole genome shotgun (WGS) entry which is preliminary data.</text>
</comment>
<name>W4Q3S0_9BACI</name>
<evidence type="ECO:0000256" key="1">
    <source>
        <dbReference type="ARBA" id="ARBA00022723"/>
    </source>
</evidence>
<dbReference type="PROSITE" id="PS50846">
    <property type="entry name" value="HMA_2"/>
    <property type="match status" value="1"/>
</dbReference>
<dbReference type="GO" id="GO:0046872">
    <property type="term" value="F:metal ion binding"/>
    <property type="evidence" value="ECO:0007669"/>
    <property type="project" value="UniProtKB-KW"/>
</dbReference>
<evidence type="ECO:0000313" key="4">
    <source>
        <dbReference type="Proteomes" id="UP000018890"/>
    </source>
</evidence>
<dbReference type="STRING" id="1236970.JCM9140_2677"/>
<dbReference type="Gene3D" id="3.30.70.100">
    <property type="match status" value="1"/>
</dbReference>
<accession>W4Q3S0</accession>
<protein>
    <recommendedName>
        <fullName evidence="2">HMA domain-containing protein</fullName>
    </recommendedName>
</protein>
<dbReference type="EMBL" id="BAUT01000027">
    <property type="protein sequence ID" value="GAE26595.1"/>
    <property type="molecule type" value="Genomic_DNA"/>
</dbReference>
<dbReference type="InterPro" id="IPR006121">
    <property type="entry name" value="HMA_dom"/>
</dbReference>
<organism evidence="3 4">
    <name type="scientific">Halalkalibacter wakoensis JCM 9140</name>
    <dbReference type="NCBI Taxonomy" id="1236970"/>
    <lineage>
        <taxon>Bacteria</taxon>
        <taxon>Bacillati</taxon>
        <taxon>Bacillota</taxon>
        <taxon>Bacilli</taxon>
        <taxon>Bacillales</taxon>
        <taxon>Bacillaceae</taxon>
        <taxon>Halalkalibacter</taxon>
    </lineage>
</organism>
<dbReference type="PROSITE" id="PS01047">
    <property type="entry name" value="HMA_1"/>
    <property type="match status" value="1"/>
</dbReference>
<dbReference type="Proteomes" id="UP000018890">
    <property type="component" value="Unassembled WGS sequence"/>
</dbReference>
<keyword evidence="4" id="KW-1185">Reference proteome</keyword>
<gene>
    <name evidence="3" type="ORF">JCM9140_2677</name>
</gene>
<dbReference type="CDD" id="cd00371">
    <property type="entry name" value="HMA"/>
    <property type="match status" value="1"/>
</dbReference>
<dbReference type="InterPro" id="IPR036163">
    <property type="entry name" value="HMA_dom_sf"/>
</dbReference>
<keyword evidence="1" id="KW-0479">Metal-binding</keyword>
<dbReference type="Pfam" id="PF00403">
    <property type="entry name" value="HMA"/>
    <property type="match status" value="1"/>
</dbReference>
<dbReference type="RefSeq" id="WP_034746503.1">
    <property type="nucleotide sequence ID" value="NZ_BAUT01000027.1"/>
</dbReference>
<dbReference type="OrthoDB" id="9813965at2"/>